<name>A0A9Q3J9E1_9BASI</name>
<dbReference type="Proteomes" id="UP000765509">
    <property type="component" value="Unassembled WGS sequence"/>
</dbReference>
<accession>A0A9Q3J9E1</accession>
<gene>
    <name evidence="1" type="ORF">O181_097335</name>
</gene>
<sequence>MQPSDPQNTSRQVCSSAALDSSKNYEYVLYYKEAPRKISSSINEGNIITGKRHSQYRDNVLLADIVPHSKALINPIKAPEWKKAMDAEYHSLASHNTGELVPYPAKPAKVIGGMWRLSRKRNEHGEVYRHKA</sequence>
<proteinExistence type="predicted"/>
<reference evidence="1" key="1">
    <citation type="submission" date="2021-03" db="EMBL/GenBank/DDBJ databases">
        <title>Draft genome sequence of rust myrtle Austropuccinia psidii MF-1, a brazilian biotype.</title>
        <authorList>
            <person name="Quecine M.C."/>
            <person name="Pachon D.M.R."/>
            <person name="Bonatelli M.L."/>
            <person name="Correr F.H."/>
            <person name="Franceschini L.M."/>
            <person name="Leite T.F."/>
            <person name="Margarido G.R.A."/>
            <person name="Almeida C.A."/>
            <person name="Ferrarezi J.A."/>
            <person name="Labate C.A."/>
        </authorList>
    </citation>
    <scope>NUCLEOTIDE SEQUENCE</scope>
    <source>
        <strain evidence="1">MF-1</strain>
    </source>
</reference>
<evidence type="ECO:0000313" key="2">
    <source>
        <dbReference type="Proteomes" id="UP000765509"/>
    </source>
</evidence>
<dbReference type="AlphaFoldDB" id="A0A9Q3J9E1"/>
<dbReference type="OrthoDB" id="1000646at2759"/>
<dbReference type="EMBL" id="AVOT02065566">
    <property type="protein sequence ID" value="MBW0557620.1"/>
    <property type="molecule type" value="Genomic_DNA"/>
</dbReference>
<keyword evidence="2" id="KW-1185">Reference proteome</keyword>
<protein>
    <submittedName>
        <fullName evidence="1">Uncharacterized protein</fullName>
    </submittedName>
</protein>
<evidence type="ECO:0000313" key="1">
    <source>
        <dbReference type="EMBL" id="MBW0557620.1"/>
    </source>
</evidence>
<organism evidence="1 2">
    <name type="scientific">Austropuccinia psidii MF-1</name>
    <dbReference type="NCBI Taxonomy" id="1389203"/>
    <lineage>
        <taxon>Eukaryota</taxon>
        <taxon>Fungi</taxon>
        <taxon>Dikarya</taxon>
        <taxon>Basidiomycota</taxon>
        <taxon>Pucciniomycotina</taxon>
        <taxon>Pucciniomycetes</taxon>
        <taxon>Pucciniales</taxon>
        <taxon>Sphaerophragmiaceae</taxon>
        <taxon>Austropuccinia</taxon>
    </lineage>
</organism>
<comment type="caution">
    <text evidence="1">The sequence shown here is derived from an EMBL/GenBank/DDBJ whole genome shotgun (WGS) entry which is preliminary data.</text>
</comment>